<evidence type="ECO:0000313" key="5">
    <source>
        <dbReference type="Proteomes" id="UP000594262"/>
    </source>
</evidence>
<comment type="catalytic activity">
    <reaction evidence="2">
        <text>[protein]-peptidylproline (omega=180) = [protein]-peptidylproline (omega=0)</text>
        <dbReference type="Rhea" id="RHEA:16237"/>
        <dbReference type="Rhea" id="RHEA-COMP:10747"/>
        <dbReference type="Rhea" id="RHEA-COMP:10748"/>
        <dbReference type="ChEBI" id="CHEBI:83833"/>
        <dbReference type="ChEBI" id="CHEBI:83834"/>
        <dbReference type="EC" id="5.2.1.8"/>
    </reaction>
</comment>
<dbReference type="PANTHER" id="PTHR46046">
    <property type="entry name" value="PEPTIDYLPROLYL ISOMERASE"/>
    <property type="match status" value="1"/>
</dbReference>
<dbReference type="Pfam" id="PF00254">
    <property type="entry name" value="FKBP_C"/>
    <property type="match status" value="2"/>
</dbReference>
<dbReference type="InterPro" id="IPR001179">
    <property type="entry name" value="PPIase_FKBP_dom"/>
</dbReference>
<keyword evidence="2" id="KW-0413">Isomerase</keyword>
<evidence type="ECO:0000259" key="3">
    <source>
        <dbReference type="PROSITE" id="PS50059"/>
    </source>
</evidence>
<evidence type="ECO:0000313" key="4">
    <source>
        <dbReference type="EnsemblMetazoa" id="CLYHEMP006647.1"/>
    </source>
</evidence>
<dbReference type="EnsemblMetazoa" id="CLYHEMT006647.1">
    <property type="protein sequence ID" value="CLYHEMP006647.1"/>
    <property type="gene ID" value="CLYHEMG006647"/>
</dbReference>
<keyword evidence="1" id="KW-0677">Repeat</keyword>
<protein>
    <recommendedName>
        <fullName evidence="2">peptidylprolyl isomerase</fullName>
        <ecNumber evidence="2">5.2.1.8</ecNumber>
    </recommendedName>
</protein>
<dbReference type="PROSITE" id="PS50059">
    <property type="entry name" value="FKBP_PPIASE"/>
    <property type="match status" value="2"/>
</dbReference>
<keyword evidence="2" id="KW-0697">Rotamase</keyword>
<reference evidence="4" key="1">
    <citation type="submission" date="2021-01" db="UniProtKB">
        <authorList>
            <consortium name="EnsemblMetazoa"/>
        </authorList>
    </citation>
    <scope>IDENTIFICATION</scope>
</reference>
<dbReference type="GO" id="GO:0005783">
    <property type="term" value="C:endoplasmic reticulum"/>
    <property type="evidence" value="ECO:0007669"/>
    <property type="project" value="TreeGrafter"/>
</dbReference>
<proteinExistence type="predicted"/>
<dbReference type="InterPro" id="IPR046357">
    <property type="entry name" value="PPIase_dom_sf"/>
</dbReference>
<accession>A0A7M5VBX9</accession>
<feature type="domain" description="PPIase FKBP-type" evidence="3">
    <location>
        <begin position="152"/>
        <end position="235"/>
    </location>
</feature>
<dbReference type="AlphaFoldDB" id="A0A7M5VBX9"/>
<dbReference type="Proteomes" id="UP000594262">
    <property type="component" value="Unplaced"/>
</dbReference>
<keyword evidence="5" id="KW-1185">Reference proteome</keyword>
<name>A0A7M5VBX9_9CNID</name>
<dbReference type="SUPFAM" id="SSF54534">
    <property type="entry name" value="FKBP-like"/>
    <property type="match status" value="2"/>
</dbReference>
<dbReference type="Gene3D" id="3.10.50.40">
    <property type="match status" value="2"/>
</dbReference>
<dbReference type="OrthoDB" id="77911at2759"/>
<evidence type="ECO:0000256" key="1">
    <source>
        <dbReference type="ARBA" id="ARBA00022737"/>
    </source>
</evidence>
<organism evidence="4 5">
    <name type="scientific">Clytia hemisphaerica</name>
    <dbReference type="NCBI Taxonomy" id="252671"/>
    <lineage>
        <taxon>Eukaryota</taxon>
        <taxon>Metazoa</taxon>
        <taxon>Cnidaria</taxon>
        <taxon>Hydrozoa</taxon>
        <taxon>Hydroidolina</taxon>
        <taxon>Leptothecata</taxon>
        <taxon>Obeliida</taxon>
        <taxon>Clytiidae</taxon>
        <taxon>Clytia</taxon>
    </lineage>
</organism>
<sequence length="284" mass="32595">DYFWNIPILSFSRRRYTSSNRGYQFSKKHWHNKGMLLNGKNFGEGNYHAQLGHRTIIYGVDQGMRGLCVGEKRRMTMHPDWGYGTRWTDNIPPNSVLVFDVHLLKVERPGDGVESLDEKFEQNGGVTAENKLVLKDLYKKDPELCKMSSGQDDLIYWNYKGKLLDGHVFDQGKFHAKLGHGQVITGVDKAMLGLCVGEKRRMFIHPDWAYGARGVPGKIVPNSILIFDVELLSIEKPDGRRDEIDKHQEFLKKADPDHEKLKIEVTYTVDGDKCDKHTRKGDTF</sequence>
<dbReference type="GO" id="GO:0003755">
    <property type="term" value="F:peptidyl-prolyl cis-trans isomerase activity"/>
    <property type="evidence" value="ECO:0007669"/>
    <property type="project" value="UniProtKB-KW"/>
</dbReference>
<dbReference type="PANTHER" id="PTHR46046:SF5">
    <property type="entry name" value="PEPTIDYLPROLYL ISOMERASE"/>
    <property type="match status" value="1"/>
</dbReference>
<evidence type="ECO:0000256" key="2">
    <source>
        <dbReference type="PROSITE-ProRule" id="PRU00277"/>
    </source>
</evidence>
<dbReference type="InterPro" id="IPR051989">
    <property type="entry name" value="FKBP-like_isomerase"/>
</dbReference>
<feature type="domain" description="PPIase FKBP-type" evidence="3">
    <location>
        <begin position="31"/>
        <end position="107"/>
    </location>
</feature>
<dbReference type="EC" id="5.2.1.8" evidence="2"/>